<name>A0A1U8BH01_NELNU</name>
<keyword evidence="3" id="KW-1185">Reference proteome</keyword>
<dbReference type="InterPro" id="IPR026961">
    <property type="entry name" value="PGG_dom"/>
</dbReference>
<proteinExistence type="predicted"/>
<dbReference type="Gene3D" id="1.25.40.20">
    <property type="entry name" value="Ankyrin repeat-containing domain"/>
    <property type="match status" value="1"/>
</dbReference>
<feature type="domain" description="PGG" evidence="2">
    <location>
        <begin position="491"/>
        <end position="604"/>
    </location>
</feature>
<dbReference type="Pfam" id="PF13962">
    <property type="entry name" value="PGG"/>
    <property type="match status" value="1"/>
</dbReference>
<dbReference type="InterPro" id="IPR036770">
    <property type="entry name" value="Ankyrin_rpt-contain_sf"/>
</dbReference>
<accession>A0A1U8BH01</accession>
<feature type="transmembrane region" description="Helical" evidence="1">
    <location>
        <begin position="612"/>
        <end position="630"/>
    </location>
</feature>
<evidence type="ECO:0000259" key="2">
    <source>
        <dbReference type="Pfam" id="PF13962"/>
    </source>
</evidence>
<evidence type="ECO:0000313" key="4">
    <source>
        <dbReference type="RefSeq" id="XP_010275877.1"/>
    </source>
</evidence>
<dbReference type="OrthoDB" id="1923662at2759"/>
<dbReference type="Proteomes" id="UP000189703">
    <property type="component" value="Unplaced"/>
</dbReference>
<organism evidence="3 4">
    <name type="scientific">Nelumbo nucifera</name>
    <name type="common">Sacred lotus</name>
    <dbReference type="NCBI Taxonomy" id="4432"/>
    <lineage>
        <taxon>Eukaryota</taxon>
        <taxon>Viridiplantae</taxon>
        <taxon>Streptophyta</taxon>
        <taxon>Embryophyta</taxon>
        <taxon>Tracheophyta</taxon>
        <taxon>Spermatophyta</taxon>
        <taxon>Magnoliopsida</taxon>
        <taxon>Proteales</taxon>
        <taxon>Nelumbonaceae</taxon>
        <taxon>Nelumbo</taxon>
    </lineage>
</organism>
<dbReference type="Pfam" id="PF14223">
    <property type="entry name" value="Retrotran_gag_2"/>
    <property type="match status" value="1"/>
</dbReference>
<sequence length="658" mass="75423">MEHSDGMLQLQPQLLLPRFNGEKFQYWKTQMKAMFKSKDLWEIVEGGIPTKDNKQVQSKDSEALFYIFRAVDEKIFSEIAILSSAKEAWDRLEMKYEKAGQESKEYEKSKESEESKIIKGAHLDVLGEARNTNYLSWKTAMIKYLEEQGMEVSMNQQVSEGDLMALNESTMKKKNDEAISIIYQHCNGMIQSFIKDLYPAKIVWRQLDVIFHHPEEDLALDLLKSFPDLLLVEDAYGETAITALIECTSDENKNWWKAIITPISTGIQDIKSRLSSSRKRDVENPDNADRQANPFVPVPLKSAMQMKRLRLMPGSAFNLLRLICQRVATEMVIDVNNEGKKHREMKALMTKALFLAVEKGNVDFIAEILRYCPQLARLKNEQHMTLFHAAILNRQDRIFKLILDLQVPLSIIYAYKENQSNNTLHLVAMLPPKDRLNQISGAALQLRNELIWFMKVQGILPPNSHIEVNRDNKTPKMLFNETHHELFKDGEEWMKRTVDACMVVAALVASVMLSATLSLPGATKNDTGITIFIQHKIFYYFVVSNMVSLLFSSASMIAFLSIYMSRFTEVDFLDTLPWMLCIGLLFLFISIAAMMTTFVSTLLMVLRDEIKWAMIPPASLAILPIAILSLRQLPILLDMMLSTYSLSIFTQSRRQLNV</sequence>
<keyword evidence="1" id="KW-0812">Transmembrane</keyword>
<keyword evidence="1" id="KW-1133">Transmembrane helix</keyword>
<dbReference type="GeneID" id="104610787"/>
<feature type="transmembrane region" description="Helical" evidence="1">
    <location>
        <begin position="576"/>
        <end position="606"/>
    </location>
</feature>
<protein>
    <submittedName>
        <fullName evidence="4">Uncharacterized protein LOC104610787 isoform X2</fullName>
    </submittedName>
</protein>
<feature type="transmembrane region" description="Helical" evidence="1">
    <location>
        <begin position="537"/>
        <end position="564"/>
    </location>
</feature>
<dbReference type="RefSeq" id="XP_010275877.1">
    <property type="nucleotide sequence ID" value="XM_010277575.2"/>
</dbReference>
<evidence type="ECO:0000256" key="1">
    <source>
        <dbReference type="SAM" id="Phobius"/>
    </source>
</evidence>
<feature type="transmembrane region" description="Helical" evidence="1">
    <location>
        <begin position="497"/>
        <end position="517"/>
    </location>
</feature>
<dbReference type="SUPFAM" id="SSF48403">
    <property type="entry name" value="Ankyrin repeat"/>
    <property type="match status" value="1"/>
</dbReference>
<keyword evidence="1" id="KW-0472">Membrane</keyword>
<gene>
    <name evidence="4" type="primary">LOC104610787</name>
</gene>
<dbReference type="PANTHER" id="PTHR24177">
    <property type="entry name" value="CASKIN"/>
    <property type="match status" value="1"/>
</dbReference>
<evidence type="ECO:0000313" key="3">
    <source>
        <dbReference type="Proteomes" id="UP000189703"/>
    </source>
</evidence>
<reference evidence="4" key="1">
    <citation type="submission" date="2025-08" db="UniProtKB">
        <authorList>
            <consortium name="RefSeq"/>
        </authorList>
    </citation>
    <scope>IDENTIFICATION</scope>
</reference>
<dbReference type="AlphaFoldDB" id="A0A1U8BH01"/>
<dbReference type="PANTHER" id="PTHR24177:SF292">
    <property type="entry name" value="ANKYRIN REPEAT FAMILY PROTEIN-RELATED"/>
    <property type="match status" value="1"/>
</dbReference>